<protein>
    <recommendedName>
        <fullName evidence="1">Reverse transcriptase domain-containing protein</fullName>
    </recommendedName>
</protein>
<dbReference type="PROSITE" id="PS50878">
    <property type="entry name" value="RT_POL"/>
    <property type="match status" value="1"/>
</dbReference>
<feature type="domain" description="Reverse transcriptase" evidence="1">
    <location>
        <begin position="1"/>
        <end position="108"/>
    </location>
</feature>
<dbReference type="EMBL" id="CACSLK010027838">
    <property type="protein sequence ID" value="CAA0833292.1"/>
    <property type="molecule type" value="Genomic_DNA"/>
</dbReference>
<organism evidence="2 3">
    <name type="scientific">Striga hermonthica</name>
    <name type="common">Purple witchweed</name>
    <name type="synonym">Buchnera hermonthica</name>
    <dbReference type="NCBI Taxonomy" id="68872"/>
    <lineage>
        <taxon>Eukaryota</taxon>
        <taxon>Viridiplantae</taxon>
        <taxon>Streptophyta</taxon>
        <taxon>Embryophyta</taxon>
        <taxon>Tracheophyta</taxon>
        <taxon>Spermatophyta</taxon>
        <taxon>Magnoliopsida</taxon>
        <taxon>eudicotyledons</taxon>
        <taxon>Gunneridae</taxon>
        <taxon>Pentapetalae</taxon>
        <taxon>asterids</taxon>
        <taxon>lamiids</taxon>
        <taxon>Lamiales</taxon>
        <taxon>Orobanchaceae</taxon>
        <taxon>Buchnereae</taxon>
        <taxon>Striga</taxon>
    </lineage>
</organism>
<comment type="caution">
    <text evidence="2">The sequence shown here is derived from an EMBL/GenBank/DDBJ whole genome shotgun (WGS) entry which is preliminary data.</text>
</comment>
<dbReference type="InterPro" id="IPR026960">
    <property type="entry name" value="RVT-Znf"/>
</dbReference>
<dbReference type="PANTHER" id="PTHR33116:SF75">
    <property type="entry name" value="RIBONUCLEASE H PROTEIN"/>
    <property type="match status" value="1"/>
</dbReference>
<dbReference type="OrthoDB" id="913477at2759"/>
<dbReference type="Pfam" id="PF13966">
    <property type="entry name" value="zf-RVT"/>
    <property type="match status" value="1"/>
</dbReference>
<proteinExistence type="predicted"/>
<evidence type="ECO:0000313" key="2">
    <source>
        <dbReference type="EMBL" id="CAA0833292.1"/>
    </source>
</evidence>
<dbReference type="Pfam" id="PF00078">
    <property type="entry name" value="RVT_1"/>
    <property type="match status" value="1"/>
</dbReference>
<keyword evidence="3" id="KW-1185">Reference proteome</keyword>
<dbReference type="AlphaFoldDB" id="A0A9N7NNL9"/>
<dbReference type="PANTHER" id="PTHR33116">
    <property type="entry name" value="REVERSE TRANSCRIPTASE ZINC-BINDING DOMAIN-CONTAINING PROTEIN-RELATED-RELATED"/>
    <property type="match status" value="1"/>
</dbReference>
<reference evidence="2" key="1">
    <citation type="submission" date="2019-12" db="EMBL/GenBank/DDBJ databases">
        <authorList>
            <person name="Scholes J."/>
        </authorList>
    </citation>
    <scope>NUCLEOTIDE SEQUENCE</scope>
</reference>
<gene>
    <name evidence="2" type="ORF">SHERM_28559</name>
</gene>
<evidence type="ECO:0000259" key="1">
    <source>
        <dbReference type="PROSITE" id="PS50878"/>
    </source>
</evidence>
<dbReference type="InterPro" id="IPR000477">
    <property type="entry name" value="RT_dom"/>
</dbReference>
<name>A0A9N7NNL9_STRHE</name>
<accession>A0A9N7NNL9</accession>
<sequence length="463" mass="53275">MERLALMISRYVNEGRWKPISLGRGRVKIPYLLFADDLLLFTEATSDQVECVTDVLRVFCQDSGLKISASKTKVFFSKNILTDEAQAIASYMNFERVDNLGKYLGMPVIHGKVTHETYSNVLHKAETREDNFTFPRGSTVIRAIARVWKKVVEGTRWSIRNGTRARFWKDRWLPGSNILSYIAICPIPGEQLDWTIDKLVNGARGWRWDLFQELLPATTCLRISAVSPPSSGLGDDLMYWGWSSDGHFSTRSAYAALTGENTSSDRHLWKDIWSWTGPQRIRQFLWLTIKNRLLTNEDRHRRHLAACAACEVCGAAQETCLHSLRDCTHAKRTWRHLIPHHQQAAFFSHDLNEWVRQNLRNELHIQVDNWSCVFGVTLWQLWRDRNAFIFDKKKLNIQRRLAVIGGLVEGINSASLTTKKFGALFRRLRHQANPIVDCHHLSSCHRCRSTRNSDKTVAASVPF</sequence>
<evidence type="ECO:0000313" key="3">
    <source>
        <dbReference type="Proteomes" id="UP001153555"/>
    </source>
</evidence>
<dbReference type="Proteomes" id="UP001153555">
    <property type="component" value="Unassembled WGS sequence"/>
</dbReference>